<accession>A0A101HZZ0</accession>
<sequence length="136" mass="15864">MKKLFIIVALVLIFVSVFLFFLLLFDKEEYIVKVEILNTTERGDVGDTFAEILKKNRFEVFSVITLENEDLDNTSIVDRKDKSMKYAKNVAKIFRCKEVFSIIDTTSNIDVTIIIGKDYEEILKRSFFGKESKNDR</sequence>
<evidence type="ECO:0000313" key="3">
    <source>
        <dbReference type="EMBL" id="KUK86496.1"/>
    </source>
</evidence>
<feature type="transmembrane region" description="Helical" evidence="1">
    <location>
        <begin position="6"/>
        <end position="25"/>
    </location>
</feature>
<reference evidence="4" key="1">
    <citation type="journal article" date="2015" name="MBio">
        <title>Genome-Resolved Metagenomic Analysis Reveals Roles for Candidate Phyla and Other Microbial Community Members in Biogeochemical Transformations in Oil Reservoirs.</title>
        <authorList>
            <person name="Hu P."/>
            <person name="Tom L."/>
            <person name="Singh A."/>
            <person name="Thomas B.C."/>
            <person name="Baker B.J."/>
            <person name="Piceno Y.M."/>
            <person name="Andersen G.L."/>
            <person name="Banfield J.F."/>
        </authorList>
    </citation>
    <scope>NUCLEOTIDE SEQUENCE [LARGE SCALE GENOMIC DNA]</scope>
</reference>
<dbReference type="Pfam" id="PF13399">
    <property type="entry name" value="LytR_C"/>
    <property type="match status" value="1"/>
</dbReference>
<dbReference type="AlphaFoldDB" id="A0A101HZZ0"/>
<proteinExistence type="predicted"/>
<dbReference type="InterPro" id="IPR027381">
    <property type="entry name" value="LytR/CpsA/Psr_C"/>
</dbReference>
<dbReference type="Proteomes" id="UP000053467">
    <property type="component" value="Unassembled WGS sequence"/>
</dbReference>
<name>A0A101HZZ0_UNCT6</name>
<evidence type="ECO:0000256" key="1">
    <source>
        <dbReference type="SAM" id="Phobius"/>
    </source>
</evidence>
<dbReference type="Gene3D" id="3.30.70.2390">
    <property type="match status" value="1"/>
</dbReference>
<dbReference type="EMBL" id="LGGX01000017">
    <property type="protein sequence ID" value="KUK86496.1"/>
    <property type="molecule type" value="Genomic_DNA"/>
</dbReference>
<keyword evidence="1" id="KW-0812">Transmembrane</keyword>
<keyword evidence="1" id="KW-0472">Membrane</keyword>
<evidence type="ECO:0000259" key="2">
    <source>
        <dbReference type="Pfam" id="PF13399"/>
    </source>
</evidence>
<comment type="caution">
    <text evidence="3">The sequence shown here is derived from an EMBL/GenBank/DDBJ whole genome shotgun (WGS) entry which is preliminary data.</text>
</comment>
<feature type="domain" description="LytR/CpsA/Psr regulator C-terminal" evidence="2">
    <location>
        <begin position="32"/>
        <end position="119"/>
    </location>
</feature>
<evidence type="ECO:0000313" key="4">
    <source>
        <dbReference type="Proteomes" id="UP000053467"/>
    </source>
</evidence>
<keyword evidence="1" id="KW-1133">Transmembrane helix</keyword>
<organism evidence="3 4">
    <name type="scientific">candidate division TA06 bacterium 34_109</name>
    <dbReference type="NCBI Taxonomy" id="1635277"/>
    <lineage>
        <taxon>Bacteria</taxon>
        <taxon>Bacteria division TA06</taxon>
    </lineage>
</organism>
<gene>
    <name evidence="3" type="ORF">XE03_1446</name>
</gene>
<protein>
    <submittedName>
        <fullName evidence="3">Cell envelope-related transcriptional attenuator domain family protein</fullName>
    </submittedName>
</protein>